<name>A0ABU6ZX33_9FABA</name>
<organism evidence="1 2">
    <name type="scientific">Stylosanthes scabra</name>
    <dbReference type="NCBI Taxonomy" id="79078"/>
    <lineage>
        <taxon>Eukaryota</taxon>
        <taxon>Viridiplantae</taxon>
        <taxon>Streptophyta</taxon>
        <taxon>Embryophyta</taxon>
        <taxon>Tracheophyta</taxon>
        <taxon>Spermatophyta</taxon>
        <taxon>Magnoliopsida</taxon>
        <taxon>eudicotyledons</taxon>
        <taxon>Gunneridae</taxon>
        <taxon>Pentapetalae</taxon>
        <taxon>rosids</taxon>
        <taxon>fabids</taxon>
        <taxon>Fabales</taxon>
        <taxon>Fabaceae</taxon>
        <taxon>Papilionoideae</taxon>
        <taxon>50 kb inversion clade</taxon>
        <taxon>dalbergioids sensu lato</taxon>
        <taxon>Dalbergieae</taxon>
        <taxon>Pterocarpus clade</taxon>
        <taxon>Stylosanthes</taxon>
    </lineage>
</organism>
<sequence length="81" mass="9143">VAIEVRPRTRCDANKSVTVDEEAWQCSASTLFAFLYSNYSEDRIVHLVVVLNGPSPLQAHCYPINSNNRTIMHTDTDLYQG</sequence>
<evidence type="ECO:0000313" key="1">
    <source>
        <dbReference type="EMBL" id="MED6226346.1"/>
    </source>
</evidence>
<proteinExistence type="predicted"/>
<feature type="non-terminal residue" evidence="1">
    <location>
        <position position="1"/>
    </location>
</feature>
<comment type="caution">
    <text evidence="1">The sequence shown here is derived from an EMBL/GenBank/DDBJ whole genome shotgun (WGS) entry which is preliminary data.</text>
</comment>
<reference evidence="1 2" key="1">
    <citation type="journal article" date="2023" name="Plants (Basel)">
        <title>Bridging the Gap: Combining Genomics and Transcriptomics Approaches to Understand Stylosanthes scabra, an Orphan Legume from the Brazilian Caatinga.</title>
        <authorList>
            <person name="Ferreira-Neto J.R.C."/>
            <person name="da Silva M.D."/>
            <person name="Binneck E."/>
            <person name="de Melo N.F."/>
            <person name="da Silva R.H."/>
            <person name="de Melo A.L.T.M."/>
            <person name="Pandolfi V."/>
            <person name="Bustamante F.O."/>
            <person name="Brasileiro-Vidal A.C."/>
            <person name="Benko-Iseppon A.M."/>
        </authorList>
    </citation>
    <scope>NUCLEOTIDE SEQUENCE [LARGE SCALE GENOMIC DNA]</scope>
    <source>
        <tissue evidence="1">Leaves</tissue>
    </source>
</reference>
<dbReference type="Proteomes" id="UP001341840">
    <property type="component" value="Unassembled WGS sequence"/>
</dbReference>
<evidence type="ECO:0000313" key="2">
    <source>
        <dbReference type="Proteomes" id="UP001341840"/>
    </source>
</evidence>
<keyword evidence="2" id="KW-1185">Reference proteome</keyword>
<accession>A0ABU6ZX33</accession>
<protein>
    <submittedName>
        <fullName evidence="1">Uncharacterized protein</fullName>
    </submittedName>
</protein>
<dbReference type="EMBL" id="JASCZI010275085">
    <property type="protein sequence ID" value="MED6226346.1"/>
    <property type="molecule type" value="Genomic_DNA"/>
</dbReference>
<gene>
    <name evidence="1" type="ORF">PIB30_102795</name>
</gene>